<evidence type="ECO:0000259" key="3">
    <source>
        <dbReference type="Pfam" id="PF12850"/>
    </source>
</evidence>
<dbReference type="Proteomes" id="UP000186341">
    <property type="component" value="Unassembled WGS sequence"/>
</dbReference>
<comment type="similarity">
    <text evidence="1 2">Belongs to the metallophosphoesterase superfamily. YfcE family.</text>
</comment>
<dbReference type="OrthoDB" id="9800565at2"/>
<dbReference type="GO" id="GO:0016787">
    <property type="term" value="F:hydrolase activity"/>
    <property type="evidence" value="ECO:0007669"/>
    <property type="project" value="UniProtKB-UniRule"/>
</dbReference>
<accession>A0A1U7NCP8</accession>
<dbReference type="InterPro" id="IPR029052">
    <property type="entry name" value="Metallo-depent_PP-like"/>
</dbReference>
<sequence length="177" mass="20524">MSAEIIIASDSHGRSDVLHQLQKAYPEADLFLHCGDLEDSPTKFPGWVFVRGNNDWEPDMPEDRVLKIMNHKIYVCHSHRLPYRDKDKALAVRALENGCDIAIYGHTHVSKIERVNGVLEINPGSLLFPRDGNPPSYARLIFHDDGQTEAEIIFEPDWPFQESREDKKKNRGWNWFW</sequence>
<evidence type="ECO:0000256" key="2">
    <source>
        <dbReference type="RuleBase" id="RU362039"/>
    </source>
</evidence>
<dbReference type="EMBL" id="MPJW01000276">
    <property type="protein sequence ID" value="OLU36368.1"/>
    <property type="molecule type" value="Genomic_DNA"/>
</dbReference>
<dbReference type="EC" id="3.1.4.-" evidence="2"/>
<keyword evidence="5" id="KW-1185">Reference proteome</keyword>
<dbReference type="GO" id="GO:0046872">
    <property type="term" value="F:metal ion binding"/>
    <property type="evidence" value="ECO:0007669"/>
    <property type="project" value="UniProtKB-KW"/>
</dbReference>
<reference evidence="4 5" key="1">
    <citation type="submission" date="2016-11" db="EMBL/GenBank/DDBJ databases">
        <title>Description of two novel members of the family Erysipelotrichaceae: Ileibacterium lipovorans gen. nov., sp. nov. and Dubosiella newyorkensis, gen. nov., sp. nov.</title>
        <authorList>
            <person name="Cox L.M."/>
            <person name="Sohn J."/>
            <person name="Tyrrell K.L."/>
            <person name="Citron D.M."/>
            <person name="Lawson P.A."/>
            <person name="Patel N.B."/>
            <person name="Iizumi T."/>
            <person name="Perez-Perez G.I."/>
            <person name="Goldstein E.J."/>
            <person name="Blaser M.J."/>
        </authorList>
    </citation>
    <scope>NUCLEOTIDE SEQUENCE [LARGE SCALE GENOMIC DNA]</scope>
    <source>
        <strain evidence="4 5">NYU-BL-A3</strain>
    </source>
</reference>
<feature type="domain" description="Calcineurin-like phosphoesterase" evidence="3">
    <location>
        <begin position="4"/>
        <end position="141"/>
    </location>
</feature>
<evidence type="ECO:0000313" key="5">
    <source>
        <dbReference type="Proteomes" id="UP000186341"/>
    </source>
</evidence>
<dbReference type="InterPro" id="IPR000979">
    <property type="entry name" value="Phosphodiesterase_MJ0936/Vps29"/>
</dbReference>
<evidence type="ECO:0000256" key="1">
    <source>
        <dbReference type="ARBA" id="ARBA00008950"/>
    </source>
</evidence>
<dbReference type="AlphaFoldDB" id="A0A1U7NCP8"/>
<name>A0A1U7NCP8_9FIRM</name>
<dbReference type="PANTHER" id="PTHR11124">
    <property type="entry name" value="VACUOLAR SORTING PROTEIN VPS29"/>
    <property type="match status" value="1"/>
</dbReference>
<protein>
    <recommendedName>
        <fullName evidence="2">Phosphoesterase</fullName>
        <ecNumber evidence="2">3.1.4.-</ecNumber>
    </recommendedName>
</protein>
<dbReference type="InterPro" id="IPR024654">
    <property type="entry name" value="Calcineurin-like_PHP_lpxH"/>
</dbReference>
<comment type="caution">
    <text evidence="4">The sequence shown here is derived from an EMBL/GenBank/DDBJ whole genome shotgun (WGS) entry which is preliminary data.</text>
</comment>
<dbReference type="GeneID" id="82203964"/>
<dbReference type="RefSeq" id="WP_075821108.1">
    <property type="nucleotide sequence ID" value="NZ_CAPNHH010000203.1"/>
</dbReference>
<comment type="cofactor">
    <cofactor evidence="2">
        <name>a divalent metal cation</name>
        <dbReference type="ChEBI" id="CHEBI:60240"/>
    </cofactor>
</comment>
<keyword evidence="2" id="KW-0479">Metal-binding</keyword>
<dbReference type="NCBIfam" id="TIGR00040">
    <property type="entry name" value="yfcE"/>
    <property type="match status" value="1"/>
</dbReference>
<evidence type="ECO:0000313" key="4">
    <source>
        <dbReference type="EMBL" id="OLU36368.1"/>
    </source>
</evidence>
<proteinExistence type="inferred from homology"/>
<gene>
    <name evidence="4" type="ORF">BO222_12620</name>
</gene>
<dbReference type="SUPFAM" id="SSF56300">
    <property type="entry name" value="Metallo-dependent phosphatases"/>
    <property type="match status" value="1"/>
</dbReference>
<dbReference type="Gene3D" id="3.60.21.10">
    <property type="match status" value="1"/>
</dbReference>
<organism evidence="4 5">
    <name type="scientific">Ileibacterium valens</name>
    <dbReference type="NCBI Taxonomy" id="1862668"/>
    <lineage>
        <taxon>Bacteria</taxon>
        <taxon>Bacillati</taxon>
        <taxon>Bacillota</taxon>
        <taxon>Erysipelotrichia</taxon>
        <taxon>Erysipelotrichales</taxon>
        <taxon>Erysipelotrichaceae</taxon>
        <taxon>Ileibacterium</taxon>
    </lineage>
</organism>
<dbReference type="Pfam" id="PF12850">
    <property type="entry name" value="Metallophos_2"/>
    <property type="match status" value="1"/>
</dbReference>